<organism evidence="9 10">
    <name type="scientific">Hanseniaspora osmophila</name>
    <dbReference type="NCBI Taxonomy" id="56408"/>
    <lineage>
        <taxon>Eukaryota</taxon>
        <taxon>Fungi</taxon>
        <taxon>Dikarya</taxon>
        <taxon>Ascomycota</taxon>
        <taxon>Saccharomycotina</taxon>
        <taxon>Saccharomycetes</taxon>
        <taxon>Saccharomycodales</taxon>
        <taxon>Saccharomycodaceae</taxon>
        <taxon>Hanseniaspora</taxon>
    </lineage>
</organism>
<comment type="caution">
    <text evidence="9">The sequence shown here is derived from an EMBL/GenBank/DDBJ whole genome shotgun (WGS) entry which is preliminary data.</text>
</comment>
<dbReference type="PROSITE" id="PS00108">
    <property type="entry name" value="PROTEIN_KINASE_ST"/>
    <property type="match status" value="1"/>
</dbReference>
<feature type="binding site" evidence="6">
    <location>
        <position position="58"/>
    </location>
    <ligand>
        <name>ATP</name>
        <dbReference type="ChEBI" id="CHEBI:30616"/>
    </ligand>
</feature>
<evidence type="ECO:0000256" key="4">
    <source>
        <dbReference type="ARBA" id="ARBA00022777"/>
    </source>
</evidence>
<proteinExistence type="inferred from homology"/>
<keyword evidence="3 6" id="KW-0547">Nucleotide-binding</keyword>
<dbReference type="AlphaFoldDB" id="A0A1E5RDQ9"/>
<dbReference type="GO" id="GO:0005524">
    <property type="term" value="F:ATP binding"/>
    <property type="evidence" value="ECO:0007669"/>
    <property type="project" value="UniProtKB-UniRule"/>
</dbReference>
<comment type="similarity">
    <text evidence="7">Belongs to the protein kinase superfamily.</text>
</comment>
<keyword evidence="5 6" id="KW-0067">ATP-binding</keyword>
<name>A0A1E5RDQ9_9ASCO</name>
<evidence type="ECO:0000256" key="5">
    <source>
        <dbReference type="ARBA" id="ARBA00022840"/>
    </source>
</evidence>
<keyword evidence="4 9" id="KW-0418">Kinase</keyword>
<dbReference type="Proteomes" id="UP000095728">
    <property type="component" value="Unassembled WGS sequence"/>
</dbReference>
<evidence type="ECO:0000313" key="9">
    <source>
        <dbReference type="EMBL" id="OEJ85035.1"/>
    </source>
</evidence>
<evidence type="ECO:0000256" key="6">
    <source>
        <dbReference type="PROSITE-ProRule" id="PRU10141"/>
    </source>
</evidence>
<accession>A0A1E5RDQ9</accession>
<dbReference type="FunCoup" id="A0A1E5RDQ9">
    <property type="interactions" value="699"/>
</dbReference>
<dbReference type="EMBL" id="LPNM01000007">
    <property type="protein sequence ID" value="OEJ85035.1"/>
    <property type="molecule type" value="Genomic_DNA"/>
</dbReference>
<feature type="domain" description="Protein kinase" evidence="8">
    <location>
        <begin position="20"/>
        <end position="330"/>
    </location>
</feature>
<dbReference type="PROSITE" id="PS00107">
    <property type="entry name" value="PROTEIN_KINASE_ATP"/>
    <property type="match status" value="1"/>
</dbReference>
<dbReference type="InParanoid" id="A0A1E5RDQ9"/>
<dbReference type="InterPro" id="IPR000719">
    <property type="entry name" value="Prot_kinase_dom"/>
</dbReference>
<dbReference type="InterPro" id="IPR050117">
    <property type="entry name" value="MAPK"/>
</dbReference>
<dbReference type="PROSITE" id="PS50011">
    <property type="entry name" value="PROTEIN_KINASE_DOM"/>
    <property type="match status" value="1"/>
</dbReference>
<dbReference type="FunFam" id="1.10.510.10:FF:000040">
    <property type="entry name" value="Mitogen-activated protein kinase"/>
    <property type="match status" value="1"/>
</dbReference>
<dbReference type="InterPro" id="IPR017441">
    <property type="entry name" value="Protein_kinase_ATP_BS"/>
</dbReference>
<dbReference type="SUPFAM" id="SSF56112">
    <property type="entry name" value="Protein kinase-like (PK-like)"/>
    <property type="match status" value="1"/>
</dbReference>
<dbReference type="Pfam" id="PF00069">
    <property type="entry name" value="Pkinase"/>
    <property type="match status" value="1"/>
</dbReference>
<keyword evidence="1 7" id="KW-0723">Serine/threonine-protein kinase</keyword>
<sequence length="389" mass="45039">MSNQSTVKTKKIKFNIPPYYQLKELIGEGAYGIVVSAVHNYLIPETNEQILTNVAIKKILPMGKPLLLTRTLRELKLLKLFNDHENIITVLDIVKPNTYESFNEIYLVQELMDTDLSKIINSARSSNNPVEITNDHMQYFTYQILRALKAIHSARVIHRDLKPSNILLNSNCDLKICDFGLSRCLLSSSSSKESLVGFMTEYVATRWYRAPEIMLSFQEYSTAMDIWSCGCILGEMLNNGKPLFPGRDYHHQLWLILDVLGTPSEEDYDTIKSTRAKSYVKSLPSTQRKNWADLLPPGRDPLAIDLLEKLLTFNPYKRISAKEALKHPYLQLYHDPQDEPEYQPIDVLEDRFWKLDSDINFQSWEENEENSELMELLKKLLYEEVVKPL</sequence>
<keyword evidence="2" id="KW-0808">Transferase</keyword>
<reference evidence="10" key="1">
    <citation type="journal article" date="2016" name="Genome Announc.">
        <title>Genome sequences of three species of Hanseniaspora isolated from spontaneous wine fermentations.</title>
        <authorList>
            <person name="Sternes P.R."/>
            <person name="Lee D."/>
            <person name="Kutyna D.R."/>
            <person name="Borneman A.R."/>
        </authorList>
    </citation>
    <scope>NUCLEOTIDE SEQUENCE [LARGE SCALE GENOMIC DNA]</scope>
    <source>
        <strain evidence="10">AWRI3579</strain>
    </source>
</reference>
<dbReference type="SMART" id="SM00220">
    <property type="entry name" value="S_TKc"/>
    <property type="match status" value="1"/>
</dbReference>
<dbReference type="InterPro" id="IPR008271">
    <property type="entry name" value="Ser/Thr_kinase_AS"/>
</dbReference>
<dbReference type="Gene3D" id="1.10.510.10">
    <property type="entry name" value="Transferase(Phosphotransferase) domain 1"/>
    <property type="match status" value="1"/>
</dbReference>
<dbReference type="PANTHER" id="PTHR24055">
    <property type="entry name" value="MITOGEN-ACTIVATED PROTEIN KINASE"/>
    <property type="match status" value="1"/>
</dbReference>
<dbReference type="GO" id="GO:0009272">
    <property type="term" value="P:fungal-type cell wall biogenesis"/>
    <property type="evidence" value="ECO:0007669"/>
    <property type="project" value="UniProtKB-ARBA"/>
</dbReference>
<dbReference type="OrthoDB" id="192887at2759"/>
<dbReference type="STRING" id="56408.A0A1E5RDQ9"/>
<evidence type="ECO:0000259" key="8">
    <source>
        <dbReference type="PROSITE" id="PS50011"/>
    </source>
</evidence>
<dbReference type="Gene3D" id="3.30.200.20">
    <property type="entry name" value="Phosphorylase Kinase, domain 1"/>
    <property type="match status" value="1"/>
</dbReference>
<gene>
    <name evidence="9" type="ORF">AWRI3579_g2342</name>
</gene>
<evidence type="ECO:0000256" key="1">
    <source>
        <dbReference type="ARBA" id="ARBA00022527"/>
    </source>
</evidence>
<dbReference type="InterPro" id="IPR011009">
    <property type="entry name" value="Kinase-like_dom_sf"/>
</dbReference>
<protein>
    <submittedName>
        <fullName evidence="9">Mitogen-activated protein kinase KSS1</fullName>
    </submittedName>
</protein>
<evidence type="ECO:0000256" key="3">
    <source>
        <dbReference type="ARBA" id="ARBA00022741"/>
    </source>
</evidence>
<evidence type="ECO:0000256" key="2">
    <source>
        <dbReference type="ARBA" id="ARBA00022679"/>
    </source>
</evidence>
<evidence type="ECO:0000256" key="7">
    <source>
        <dbReference type="RuleBase" id="RU000304"/>
    </source>
</evidence>
<evidence type="ECO:0000313" key="10">
    <source>
        <dbReference type="Proteomes" id="UP000095728"/>
    </source>
</evidence>
<keyword evidence="10" id="KW-1185">Reference proteome</keyword>
<dbReference type="GO" id="GO:0004674">
    <property type="term" value="F:protein serine/threonine kinase activity"/>
    <property type="evidence" value="ECO:0007669"/>
    <property type="project" value="UniProtKB-KW"/>
</dbReference>